<organism evidence="1">
    <name type="scientific">marine metagenome</name>
    <dbReference type="NCBI Taxonomy" id="408172"/>
    <lineage>
        <taxon>unclassified sequences</taxon>
        <taxon>metagenomes</taxon>
        <taxon>ecological metagenomes</taxon>
    </lineage>
</organism>
<protein>
    <submittedName>
        <fullName evidence="1">Uncharacterized protein</fullName>
    </submittedName>
</protein>
<sequence length="26" mass="2820">PTPIPALLPTLENPLNALYFKEVDGP</sequence>
<proteinExistence type="predicted"/>
<gene>
    <name evidence="1" type="ORF">METZ01_LOCUS369523</name>
</gene>
<dbReference type="AlphaFoldDB" id="A0A382T3C6"/>
<dbReference type="EMBL" id="UINC01133625">
    <property type="protein sequence ID" value="SVD16669.1"/>
    <property type="molecule type" value="Genomic_DNA"/>
</dbReference>
<feature type="non-terminal residue" evidence="1">
    <location>
        <position position="1"/>
    </location>
</feature>
<evidence type="ECO:0000313" key="1">
    <source>
        <dbReference type="EMBL" id="SVD16669.1"/>
    </source>
</evidence>
<accession>A0A382T3C6</accession>
<reference evidence="1" key="1">
    <citation type="submission" date="2018-05" db="EMBL/GenBank/DDBJ databases">
        <authorList>
            <person name="Lanie J.A."/>
            <person name="Ng W.-L."/>
            <person name="Kazmierczak K.M."/>
            <person name="Andrzejewski T.M."/>
            <person name="Davidsen T.M."/>
            <person name="Wayne K.J."/>
            <person name="Tettelin H."/>
            <person name="Glass J.I."/>
            <person name="Rusch D."/>
            <person name="Podicherti R."/>
            <person name="Tsui H.-C.T."/>
            <person name="Winkler M.E."/>
        </authorList>
    </citation>
    <scope>NUCLEOTIDE SEQUENCE</scope>
</reference>
<name>A0A382T3C6_9ZZZZ</name>